<keyword evidence="3 5" id="KW-0863">Zinc-finger</keyword>
<evidence type="ECO:0000256" key="2">
    <source>
        <dbReference type="ARBA" id="ARBA00022737"/>
    </source>
</evidence>
<dbReference type="InterPro" id="IPR013087">
    <property type="entry name" value="Znf_C2H2_type"/>
</dbReference>
<proteinExistence type="predicted"/>
<dbReference type="PANTHER" id="PTHR23235:SF120">
    <property type="entry name" value="KRUPPEL-LIKE FACTOR 15"/>
    <property type="match status" value="1"/>
</dbReference>
<dbReference type="Pfam" id="PF00096">
    <property type="entry name" value="zf-C2H2"/>
    <property type="match status" value="2"/>
</dbReference>
<dbReference type="FunFam" id="3.30.160.60:FF:000072">
    <property type="entry name" value="zinc finger protein 143 isoform X1"/>
    <property type="match status" value="1"/>
</dbReference>
<reference evidence="8" key="1">
    <citation type="submission" date="2016-11" db="UniProtKB">
        <authorList>
            <consortium name="WormBaseParasite"/>
        </authorList>
    </citation>
    <scope>IDENTIFICATION</scope>
</reference>
<dbReference type="PROSITE" id="PS00028">
    <property type="entry name" value="ZINC_FINGER_C2H2_1"/>
    <property type="match status" value="2"/>
</dbReference>
<name>A0A1I7WY02_HETBA</name>
<keyword evidence="4" id="KW-0862">Zinc</keyword>
<dbReference type="Gene3D" id="3.30.160.60">
    <property type="entry name" value="Classic Zinc Finger"/>
    <property type="match status" value="3"/>
</dbReference>
<protein>
    <submittedName>
        <fullName evidence="8">C2H2-type domain-containing protein</fullName>
    </submittedName>
</protein>
<dbReference type="GO" id="GO:0000981">
    <property type="term" value="F:DNA-binding transcription factor activity, RNA polymerase II-specific"/>
    <property type="evidence" value="ECO:0007669"/>
    <property type="project" value="TreeGrafter"/>
</dbReference>
<sequence>MAVSFKFFRPWEDPQPTRIPISAAIIMPLFSIYDHQLYPTTSTSPPDSHFNKAFRQIKRQCIRCDCPYCILRKRGDSNNNIRIHACHFQDCSKTYKKTSHLKAHLRPFECRWLRCGKRFARSDQLQRHVRAHTGEKNHFCSECGRSFARSDHLKQHILSQHPVIIVD</sequence>
<accession>A0A1I7WY02</accession>
<evidence type="ECO:0000256" key="4">
    <source>
        <dbReference type="ARBA" id="ARBA00022833"/>
    </source>
</evidence>
<evidence type="ECO:0000259" key="6">
    <source>
        <dbReference type="PROSITE" id="PS50157"/>
    </source>
</evidence>
<dbReference type="Proteomes" id="UP000095283">
    <property type="component" value="Unplaced"/>
</dbReference>
<evidence type="ECO:0000313" key="7">
    <source>
        <dbReference type="Proteomes" id="UP000095283"/>
    </source>
</evidence>
<dbReference type="AlphaFoldDB" id="A0A1I7WY02"/>
<evidence type="ECO:0000313" key="8">
    <source>
        <dbReference type="WBParaSite" id="Hba_10041"/>
    </source>
</evidence>
<evidence type="ECO:0000256" key="3">
    <source>
        <dbReference type="ARBA" id="ARBA00022771"/>
    </source>
</evidence>
<evidence type="ECO:0000256" key="5">
    <source>
        <dbReference type="PROSITE-ProRule" id="PRU00042"/>
    </source>
</evidence>
<dbReference type="InterPro" id="IPR036236">
    <property type="entry name" value="Znf_C2H2_sf"/>
</dbReference>
<keyword evidence="7" id="KW-1185">Reference proteome</keyword>
<keyword evidence="1" id="KW-0479">Metal-binding</keyword>
<dbReference type="PROSITE" id="PS50157">
    <property type="entry name" value="ZINC_FINGER_C2H2_2"/>
    <property type="match status" value="2"/>
</dbReference>
<dbReference type="SMART" id="SM00355">
    <property type="entry name" value="ZnF_C2H2"/>
    <property type="match status" value="3"/>
</dbReference>
<dbReference type="PANTHER" id="PTHR23235">
    <property type="entry name" value="KRUEPPEL-LIKE TRANSCRIPTION FACTOR"/>
    <property type="match status" value="1"/>
</dbReference>
<keyword evidence="2" id="KW-0677">Repeat</keyword>
<dbReference type="SUPFAM" id="SSF57667">
    <property type="entry name" value="beta-beta-alpha zinc fingers"/>
    <property type="match status" value="1"/>
</dbReference>
<feature type="domain" description="C2H2-type" evidence="6">
    <location>
        <begin position="108"/>
        <end position="137"/>
    </location>
</feature>
<evidence type="ECO:0000256" key="1">
    <source>
        <dbReference type="ARBA" id="ARBA00022723"/>
    </source>
</evidence>
<dbReference type="FunFam" id="3.30.160.60:FF:000624">
    <property type="entry name" value="zinc finger protein 697"/>
    <property type="match status" value="1"/>
</dbReference>
<feature type="domain" description="C2H2-type" evidence="6">
    <location>
        <begin position="138"/>
        <end position="161"/>
    </location>
</feature>
<dbReference type="GO" id="GO:0008270">
    <property type="term" value="F:zinc ion binding"/>
    <property type="evidence" value="ECO:0007669"/>
    <property type="project" value="UniProtKB-KW"/>
</dbReference>
<organism evidence="7 8">
    <name type="scientific">Heterorhabditis bacteriophora</name>
    <name type="common">Entomopathogenic nematode worm</name>
    <dbReference type="NCBI Taxonomy" id="37862"/>
    <lineage>
        <taxon>Eukaryota</taxon>
        <taxon>Metazoa</taxon>
        <taxon>Ecdysozoa</taxon>
        <taxon>Nematoda</taxon>
        <taxon>Chromadorea</taxon>
        <taxon>Rhabditida</taxon>
        <taxon>Rhabditina</taxon>
        <taxon>Rhabditomorpha</taxon>
        <taxon>Strongyloidea</taxon>
        <taxon>Heterorhabditidae</taxon>
        <taxon>Heterorhabditis</taxon>
    </lineage>
</organism>
<dbReference type="GO" id="GO:0000978">
    <property type="term" value="F:RNA polymerase II cis-regulatory region sequence-specific DNA binding"/>
    <property type="evidence" value="ECO:0007669"/>
    <property type="project" value="TreeGrafter"/>
</dbReference>
<dbReference type="WBParaSite" id="Hba_10041">
    <property type="protein sequence ID" value="Hba_10041"/>
    <property type="gene ID" value="Hba_10041"/>
</dbReference>